<reference evidence="10" key="2">
    <citation type="submission" date="2021-08" db="EMBL/GenBank/DDBJ databases">
        <authorList>
            <person name="Eriksson T."/>
        </authorList>
    </citation>
    <scope>NUCLEOTIDE SEQUENCE</scope>
    <source>
        <strain evidence="10">Stoneville</strain>
        <tissue evidence="10">Whole head</tissue>
    </source>
</reference>
<evidence type="ECO:0000256" key="2">
    <source>
        <dbReference type="ARBA" id="ARBA00022670"/>
    </source>
</evidence>
<dbReference type="PANTHER" id="PTHR12411">
    <property type="entry name" value="CYSTEINE PROTEASE FAMILY C1-RELATED"/>
    <property type="match status" value="1"/>
</dbReference>
<keyword evidence="4" id="KW-0378">Hydrolase</keyword>
<dbReference type="PROSITE" id="PS00139">
    <property type="entry name" value="THIOL_PROTEASE_CYS"/>
    <property type="match status" value="2"/>
</dbReference>
<dbReference type="EMBL" id="JABDTM020015349">
    <property type="protein sequence ID" value="KAH0819164.1"/>
    <property type="molecule type" value="Genomic_DNA"/>
</dbReference>
<keyword evidence="5" id="KW-0788">Thiol protease</keyword>
<name>A0A8J6HQV8_TENMO</name>
<keyword evidence="2" id="KW-0645">Protease</keyword>
<feature type="signal peptide" evidence="8">
    <location>
        <begin position="1"/>
        <end position="21"/>
    </location>
</feature>
<reference evidence="10" key="1">
    <citation type="journal article" date="2020" name="J Insects Food Feed">
        <title>The yellow mealworm (Tenebrio molitor) genome: a resource for the emerging insects as food and feed industry.</title>
        <authorList>
            <person name="Eriksson T."/>
            <person name="Andere A."/>
            <person name="Kelstrup H."/>
            <person name="Emery V."/>
            <person name="Picard C."/>
        </authorList>
    </citation>
    <scope>NUCLEOTIDE SEQUENCE</scope>
    <source>
        <strain evidence="10">Stoneville</strain>
        <tissue evidence="10">Whole head</tissue>
    </source>
</reference>
<evidence type="ECO:0000256" key="6">
    <source>
        <dbReference type="ARBA" id="ARBA00023145"/>
    </source>
</evidence>
<evidence type="ECO:0000259" key="9">
    <source>
        <dbReference type="SMART" id="SM00645"/>
    </source>
</evidence>
<gene>
    <name evidence="10" type="ORF">GEV33_003627</name>
</gene>
<feature type="domain" description="Peptidase C1A papain C-terminal" evidence="9">
    <location>
        <begin position="387"/>
        <end position="576"/>
    </location>
</feature>
<dbReference type="InterPro" id="IPR000668">
    <property type="entry name" value="Peptidase_C1A_C"/>
</dbReference>
<dbReference type="Proteomes" id="UP000719412">
    <property type="component" value="Unassembled WGS sequence"/>
</dbReference>
<dbReference type="AlphaFoldDB" id="A0A8J6HQV8"/>
<dbReference type="Pfam" id="PF00112">
    <property type="entry name" value="Peptidase_C1"/>
    <property type="match status" value="2"/>
</dbReference>
<organism evidence="10 11">
    <name type="scientific">Tenebrio molitor</name>
    <name type="common">Yellow mealworm beetle</name>
    <dbReference type="NCBI Taxonomy" id="7067"/>
    <lineage>
        <taxon>Eukaryota</taxon>
        <taxon>Metazoa</taxon>
        <taxon>Ecdysozoa</taxon>
        <taxon>Arthropoda</taxon>
        <taxon>Hexapoda</taxon>
        <taxon>Insecta</taxon>
        <taxon>Pterygota</taxon>
        <taxon>Neoptera</taxon>
        <taxon>Endopterygota</taxon>
        <taxon>Coleoptera</taxon>
        <taxon>Polyphaga</taxon>
        <taxon>Cucujiformia</taxon>
        <taxon>Tenebrionidae</taxon>
        <taxon>Tenebrio</taxon>
    </lineage>
</organism>
<accession>A0A8J6HQV8</accession>
<evidence type="ECO:0000313" key="11">
    <source>
        <dbReference type="Proteomes" id="UP000719412"/>
    </source>
</evidence>
<dbReference type="SUPFAM" id="SSF54001">
    <property type="entry name" value="Cysteine proteinases"/>
    <property type="match status" value="2"/>
</dbReference>
<dbReference type="SMART" id="SM00645">
    <property type="entry name" value="Pept_C1"/>
    <property type="match status" value="2"/>
</dbReference>
<dbReference type="GO" id="GO:0008234">
    <property type="term" value="F:cysteine-type peptidase activity"/>
    <property type="evidence" value="ECO:0007669"/>
    <property type="project" value="UniProtKB-KW"/>
</dbReference>
<dbReference type="Gene3D" id="3.90.70.10">
    <property type="entry name" value="Cysteine proteinases"/>
    <property type="match status" value="2"/>
</dbReference>
<dbReference type="InterPro" id="IPR038765">
    <property type="entry name" value="Papain-like_cys_pep_sf"/>
</dbReference>
<comment type="similarity">
    <text evidence="1">Belongs to the peptidase C1 family.</text>
</comment>
<evidence type="ECO:0000256" key="5">
    <source>
        <dbReference type="ARBA" id="ARBA00022807"/>
    </source>
</evidence>
<keyword evidence="3 8" id="KW-0732">Signal</keyword>
<feature type="domain" description="Peptidase C1A papain C-terminal" evidence="9">
    <location>
        <begin position="61"/>
        <end position="289"/>
    </location>
</feature>
<feature type="chain" id="PRO_5035287751" description="Peptidase C1A papain C-terminal domain-containing protein" evidence="8">
    <location>
        <begin position="22"/>
        <end position="576"/>
    </location>
</feature>
<comment type="caution">
    <text evidence="10">The sequence shown here is derived from an EMBL/GenBank/DDBJ whole genome shotgun (WGS) entry which is preliminary data.</text>
</comment>
<evidence type="ECO:0000256" key="8">
    <source>
        <dbReference type="SAM" id="SignalP"/>
    </source>
</evidence>
<evidence type="ECO:0000256" key="4">
    <source>
        <dbReference type="ARBA" id="ARBA00022801"/>
    </source>
</evidence>
<dbReference type="GO" id="GO:0006508">
    <property type="term" value="P:proteolysis"/>
    <property type="evidence" value="ECO:0007669"/>
    <property type="project" value="UniProtKB-KW"/>
</dbReference>
<keyword evidence="7" id="KW-1015">Disulfide bond</keyword>
<sequence>MKHLSIFGTMLILFLCRLSDGIIYDRFARDPLFHKLRQKLIEGLTSINRALKVPHYPNISIPKHFDAREKWPECESLRVIVDQGACGSCWAVSSALMMSDRFCIASNGTMKFRFSAEELMTCCPFCSDDAFVTTCRTGGNAAKALVYWITNGVVSGGHLDSTGCKPYSNHSFYHARVKPCRQVCSNDNYPASYQQDKRFGKDPFYATSTNQIQKEVMTNGPVITLINATSHLLSSYQDGKIVGWGEERGVPYWIIANTWGPNWGKLGGFMKLLRGKNELGCENIAIFAKANLEATSATNCLFPNKLASVFNCDTLHINMKYTSTFCTLLVTFSCWSREGTALYQDAPHLNLPKNSFFYRLRVEYIEIIRSSRERSAPLPRSYPATVIPKNFDARERWPQCESLRNVANQGLCGSCWALSTSLLMTDRLCIASNGTDNFRFSAEELLTCCPSCNERRDSPITCENGGNAAKALIHWVRNGVVSGGSFQSEEGCKPYSKQSFKQGKISSCEKICTNSKYTVSYDHDKRYGEEVNFATDIEQIQLEIMTNGPVLTVINVTLDLVNFRGDGEWTNCTFPF</sequence>
<evidence type="ECO:0000256" key="7">
    <source>
        <dbReference type="ARBA" id="ARBA00023157"/>
    </source>
</evidence>
<protein>
    <recommendedName>
        <fullName evidence="9">Peptidase C1A papain C-terminal domain-containing protein</fullName>
    </recommendedName>
</protein>
<dbReference type="InterPro" id="IPR000169">
    <property type="entry name" value="Pept_cys_AS"/>
</dbReference>
<keyword evidence="6" id="KW-0865">Zymogen</keyword>
<keyword evidence="11" id="KW-1185">Reference proteome</keyword>
<dbReference type="InterPro" id="IPR013128">
    <property type="entry name" value="Peptidase_C1A"/>
</dbReference>
<evidence type="ECO:0000313" key="10">
    <source>
        <dbReference type="EMBL" id="KAH0819164.1"/>
    </source>
</evidence>
<proteinExistence type="inferred from homology"/>
<evidence type="ECO:0000256" key="1">
    <source>
        <dbReference type="ARBA" id="ARBA00008455"/>
    </source>
</evidence>
<evidence type="ECO:0000256" key="3">
    <source>
        <dbReference type="ARBA" id="ARBA00022729"/>
    </source>
</evidence>
<dbReference type="FunFam" id="3.90.70.10:FF:000031">
    <property type="entry name" value="Cathepsin B"/>
    <property type="match status" value="1"/>
</dbReference>